<evidence type="ECO:0000313" key="4">
    <source>
        <dbReference type="EMBL" id="MCV2869991.1"/>
    </source>
</evidence>
<dbReference type="InterPro" id="IPR046348">
    <property type="entry name" value="SIS_dom_sf"/>
</dbReference>
<evidence type="ECO:0000256" key="2">
    <source>
        <dbReference type="ARBA" id="ARBA00023277"/>
    </source>
</evidence>
<dbReference type="CDD" id="cd05007">
    <property type="entry name" value="SIS_Etherase"/>
    <property type="match status" value="1"/>
</dbReference>
<sequence length="310" mass="31270">MALPRTEDLHPDATGLDTCSGVEALTRLLSGQSEALSVVAHAFPAIEVGAGLMADALRGDGRIVYAGAGSSGLMAMADALELPATFGIDPDRIEILMAGGLPRDSRMPGSSEDDAASAEREAGLIRRGDVVVAVAASGSTPYALAVAKAARAGGASVIAIANNENAPIFDLADVSICLATPPEVIAGSTRMGAGTAQKVALNLMSTLMGIRLGQIYDGMMVGLVADNAKLRGRARGIVARIAGCGADAAEMALAAADGAAKPAVLIARGMSPDAAAHALRESNQNLRAALAHINSPGRNTRPDTTNKGRG</sequence>
<dbReference type="InterPro" id="IPR005488">
    <property type="entry name" value="Etherase_MurQ"/>
</dbReference>
<keyword evidence="5" id="KW-1185">Reference proteome</keyword>
<dbReference type="SUPFAM" id="SSF53697">
    <property type="entry name" value="SIS domain"/>
    <property type="match status" value="1"/>
</dbReference>
<dbReference type="PANTHER" id="PTHR10088">
    <property type="entry name" value="GLUCOKINASE REGULATORY PROTEIN"/>
    <property type="match status" value="1"/>
</dbReference>
<keyword evidence="1 4" id="KW-0456">Lyase</keyword>
<dbReference type="Gene3D" id="3.40.50.10490">
    <property type="entry name" value="Glucose-6-phosphate isomerase like protein, domain 1"/>
    <property type="match status" value="1"/>
</dbReference>
<keyword evidence="2" id="KW-0119">Carbohydrate metabolism</keyword>
<evidence type="ECO:0000256" key="1">
    <source>
        <dbReference type="ARBA" id="ARBA00023239"/>
    </source>
</evidence>
<dbReference type="EMBL" id="JAOWKY010000004">
    <property type="protein sequence ID" value="MCV2869991.1"/>
    <property type="molecule type" value="Genomic_DNA"/>
</dbReference>
<accession>A0ABT2ZFV3</accession>
<reference evidence="4 5" key="1">
    <citation type="submission" date="2022-10" db="EMBL/GenBank/DDBJ databases">
        <title>Defluviimonas sp. nov., isolated from ocean surface water.</title>
        <authorList>
            <person name="He W."/>
            <person name="Wang L."/>
            <person name="Zhang D.-F."/>
        </authorList>
    </citation>
    <scope>NUCLEOTIDE SEQUENCE [LARGE SCALE GENOMIC DNA]</scope>
    <source>
        <strain evidence="4 5">WL0002</strain>
    </source>
</reference>
<dbReference type="EC" id="4.2.1.126" evidence="4"/>
<dbReference type="RefSeq" id="WP_263735661.1">
    <property type="nucleotide sequence ID" value="NZ_JAOWKY010000004.1"/>
</dbReference>
<dbReference type="PANTHER" id="PTHR10088:SF4">
    <property type="entry name" value="GLUCOKINASE REGULATORY PROTEIN"/>
    <property type="match status" value="1"/>
</dbReference>
<dbReference type="NCBIfam" id="NF003915">
    <property type="entry name" value="PRK05441.1"/>
    <property type="match status" value="1"/>
</dbReference>
<dbReference type="InterPro" id="IPR001347">
    <property type="entry name" value="SIS_dom"/>
</dbReference>
<dbReference type="Proteomes" id="UP001652542">
    <property type="component" value="Unassembled WGS sequence"/>
</dbReference>
<evidence type="ECO:0000313" key="5">
    <source>
        <dbReference type="Proteomes" id="UP001652542"/>
    </source>
</evidence>
<evidence type="ECO:0000259" key="3">
    <source>
        <dbReference type="PROSITE" id="PS51464"/>
    </source>
</evidence>
<dbReference type="Pfam" id="PF13580">
    <property type="entry name" value="SIS_2"/>
    <property type="match status" value="1"/>
</dbReference>
<proteinExistence type="predicted"/>
<comment type="caution">
    <text evidence="4">The sequence shown here is derived from an EMBL/GenBank/DDBJ whole genome shotgun (WGS) entry which is preliminary data.</text>
</comment>
<name>A0ABT2ZFV3_9RHOB</name>
<gene>
    <name evidence="4" type="ORF">OEW28_15275</name>
</gene>
<dbReference type="InterPro" id="IPR040190">
    <property type="entry name" value="MURQ/GCKR"/>
</dbReference>
<feature type="domain" description="SIS" evidence="3">
    <location>
        <begin position="53"/>
        <end position="214"/>
    </location>
</feature>
<organism evidence="4 5">
    <name type="scientific">Albidovulum marisflavi</name>
    <dbReference type="NCBI Taxonomy" id="2984159"/>
    <lineage>
        <taxon>Bacteria</taxon>
        <taxon>Pseudomonadati</taxon>
        <taxon>Pseudomonadota</taxon>
        <taxon>Alphaproteobacteria</taxon>
        <taxon>Rhodobacterales</taxon>
        <taxon>Paracoccaceae</taxon>
        <taxon>Albidovulum</taxon>
    </lineage>
</organism>
<dbReference type="Gene3D" id="1.10.8.1080">
    <property type="match status" value="1"/>
</dbReference>
<dbReference type="GO" id="GO:0016829">
    <property type="term" value="F:lyase activity"/>
    <property type="evidence" value="ECO:0007669"/>
    <property type="project" value="UniProtKB-KW"/>
</dbReference>
<protein>
    <submittedName>
        <fullName evidence="4">N-acetylmuramic acid 6-phosphate etherase</fullName>
        <ecNumber evidence="4">4.2.1.126</ecNumber>
    </submittedName>
</protein>
<dbReference type="PROSITE" id="PS51464">
    <property type="entry name" value="SIS"/>
    <property type="match status" value="1"/>
</dbReference>